<keyword evidence="1" id="KW-0456">Lyase</keyword>
<feature type="domain" description="Amidohydrolase-related" evidence="2">
    <location>
        <begin position="10"/>
        <end position="310"/>
    </location>
</feature>
<dbReference type="GO" id="GO:0019748">
    <property type="term" value="P:secondary metabolic process"/>
    <property type="evidence" value="ECO:0007669"/>
    <property type="project" value="TreeGrafter"/>
</dbReference>
<dbReference type="SUPFAM" id="SSF51556">
    <property type="entry name" value="Metallo-dependent hydrolases"/>
    <property type="match status" value="1"/>
</dbReference>
<dbReference type="Pfam" id="PF04909">
    <property type="entry name" value="Amidohydro_2"/>
    <property type="match status" value="1"/>
</dbReference>
<keyword evidence="3" id="KW-0378">Hydrolase</keyword>
<name>A0A7Z7PN14_9BACT</name>
<proteinExistence type="predicted"/>
<dbReference type="GO" id="GO:0016831">
    <property type="term" value="F:carboxy-lyase activity"/>
    <property type="evidence" value="ECO:0007669"/>
    <property type="project" value="InterPro"/>
</dbReference>
<evidence type="ECO:0000259" key="2">
    <source>
        <dbReference type="Pfam" id="PF04909"/>
    </source>
</evidence>
<dbReference type="GO" id="GO:0005737">
    <property type="term" value="C:cytoplasm"/>
    <property type="evidence" value="ECO:0007669"/>
    <property type="project" value="TreeGrafter"/>
</dbReference>
<dbReference type="PANTHER" id="PTHR21240">
    <property type="entry name" value="2-AMINO-3-CARBOXYLMUCONATE-6-SEMIALDEHYDE DECARBOXYLASE"/>
    <property type="match status" value="1"/>
</dbReference>
<accession>A0A7Z7PN14</accession>
<dbReference type="InterPro" id="IPR032465">
    <property type="entry name" value="ACMSD"/>
</dbReference>
<protein>
    <submittedName>
        <fullName evidence="3">Amidohydrolase family protein</fullName>
    </submittedName>
</protein>
<dbReference type="AlphaFoldDB" id="A0A7Z7PN14"/>
<gene>
    <name evidence="3" type="ORF">MESINF_0987</name>
</gene>
<dbReference type="GO" id="GO:0016787">
    <property type="term" value="F:hydrolase activity"/>
    <property type="evidence" value="ECO:0007669"/>
    <property type="project" value="UniProtKB-KW"/>
</dbReference>
<evidence type="ECO:0000313" key="4">
    <source>
        <dbReference type="Proteomes" id="UP000250796"/>
    </source>
</evidence>
<dbReference type="InterPro" id="IPR032466">
    <property type="entry name" value="Metal_Hydrolase"/>
</dbReference>
<evidence type="ECO:0000313" key="3">
    <source>
        <dbReference type="EMBL" id="SSC12436.1"/>
    </source>
</evidence>
<dbReference type="Gene3D" id="3.20.20.140">
    <property type="entry name" value="Metal-dependent hydrolases"/>
    <property type="match status" value="1"/>
</dbReference>
<sequence>MPYNGFRILDFHAHFPTNSGERLNASLEDEYLDRFDSEKLKHLSALGYATEKKRWAAWNMQPPFKERLEDTEIMKLWDEDRKNKNIDEIVFVTGGGNENLSALVSAYENFSGFAHHSPEEKDAPLKLEKAIKDFGLKGYKILAPTVGIPLNDRRFFSLWQKAEELKIPVLIHFGIFGGGAGYAGRLNCNPLILEDVAKGFPYLNFVIPHFGAGYMRELLLLGWSCPNIYTDTSGSNQWIKWLPYEMDKKTVLRRFIETFGTRRVIFGTDSSFLPRGFIIDYLKEWMIIVNELNLKDGDIADIFYNNGHRLIYGGE</sequence>
<reference evidence="3 4" key="1">
    <citation type="submission" date="2017-01" db="EMBL/GenBank/DDBJ databases">
        <authorList>
            <person name="Erauso G."/>
        </authorList>
    </citation>
    <scope>NUCLEOTIDE SEQUENCE [LARGE SCALE GENOMIC DNA]</scope>
    <source>
        <strain evidence="3">MESINF1</strain>
    </source>
</reference>
<dbReference type="RefSeq" id="WP_169698759.1">
    <property type="nucleotide sequence ID" value="NZ_LS974202.1"/>
</dbReference>
<dbReference type="InterPro" id="IPR006680">
    <property type="entry name" value="Amidohydro-rel"/>
</dbReference>
<keyword evidence="4" id="KW-1185">Reference proteome</keyword>
<evidence type="ECO:0000256" key="1">
    <source>
        <dbReference type="ARBA" id="ARBA00023239"/>
    </source>
</evidence>
<organism evidence="3 4">
    <name type="scientific">Mesotoga infera</name>
    <dbReference type="NCBI Taxonomy" id="1236046"/>
    <lineage>
        <taxon>Bacteria</taxon>
        <taxon>Thermotogati</taxon>
        <taxon>Thermotogota</taxon>
        <taxon>Thermotogae</taxon>
        <taxon>Kosmotogales</taxon>
        <taxon>Kosmotogaceae</taxon>
        <taxon>Mesotoga</taxon>
    </lineage>
</organism>
<dbReference type="EMBL" id="LS974202">
    <property type="protein sequence ID" value="SSC12436.1"/>
    <property type="molecule type" value="Genomic_DNA"/>
</dbReference>
<dbReference type="KEGG" id="minf:MESINF_0987"/>
<dbReference type="PANTHER" id="PTHR21240:SF28">
    <property type="entry name" value="ISO-OROTATE DECARBOXYLASE (EUROFUNG)"/>
    <property type="match status" value="1"/>
</dbReference>
<dbReference type="Proteomes" id="UP000250796">
    <property type="component" value="Chromosome MESINF"/>
</dbReference>